<organism evidence="1 2">
    <name type="scientific">Catharanthus roseus</name>
    <name type="common">Madagascar periwinkle</name>
    <name type="synonym">Vinca rosea</name>
    <dbReference type="NCBI Taxonomy" id="4058"/>
    <lineage>
        <taxon>Eukaryota</taxon>
        <taxon>Viridiplantae</taxon>
        <taxon>Streptophyta</taxon>
        <taxon>Embryophyta</taxon>
        <taxon>Tracheophyta</taxon>
        <taxon>Spermatophyta</taxon>
        <taxon>Magnoliopsida</taxon>
        <taxon>eudicotyledons</taxon>
        <taxon>Gunneridae</taxon>
        <taxon>Pentapetalae</taxon>
        <taxon>asterids</taxon>
        <taxon>lamiids</taxon>
        <taxon>Gentianales</taxon>
        <taxon>Apocynaceae</taxon>
        <taxon>Rauvolfioideae</taxon>
        <taxon>Vinceae</taxon>
        <taxon>Catharanthinae</taxon>
        <taxon>Catharanthus</taxon>
    </lineage>
</organism>
<dbReference type="EMBL" id="CM044704">
    <property type="protein sequence ID" value="KAI5669863.1"/>
    <property type="molecule type" value="Genomic_DNA"/>
</dbReference>
<keyword evidence="2" id="KW-1185">Reference proteome</keyword>
<dbReference type="Proteomes" id="UP001060085">
    <property type="component" value="Linkage Group LG04"/>
</dbReference>
<comment type="caution">
    <text evidence="1">The sequence shown here is derived from an EMBL/GenBank/DDBJ whole genome shotgun (WGS) entry which is preliminary data.</text>
</comment>
<evidence type="ECO:0000313" key="1">
    <source>
        <dbReference type="EMBL" id="KAI5669863.1"/>
    </source>
</evidence>
<proteinExistence type="predicted"/>
<evidence type="ECO:0000313" key="2">
    <source>
        <dbReference type="Proteomes" id="UP001060085"/>
    </source>
</evidence>
<sequence>MEAAAMKKPHAVCFPLPAQGHINPMLKLAKLLHHKGFHITFIHTDYNYNRLLKLNPNSLKSLPDFHFETISDGLSPMAENVDQDIEEVYVSIATHGVGAFRDLLNKINNNNNIPQVSCVVSDGTMLFTMQVTDQMGLPNVAFWVFNAFAVMCLLHFPHLRERGYSLLKDESYFTNGYMEKTIDWIPGIDSIRLKDIPDVIWTTDPEDTYVNNAISEVSRIYKASALILNTFDALESNILKALSSMIDKIYPIGPLDLLLKEWLNSKDEKSVIYINYGTTTTMSREHFVEFAFGLANSKQNFLWIVRPNLVTEGQNLLFLKEFLPEIKDRGKIASWCDQKEIINHPSIGGFLTHCGWNSVIESLAAGVPMICWPFTYDHPTNCFCLCNNWGVGIELEKYVKRSEVERVVRKLMIGEKGKELKKNALEWKKKAEAATGLGGSSYLNLDRLVEEVLLSL</sequence>
<name>A0ACC0BBD7_CATRO</name>
<gene>
    <name evidence="1" type="ORF">M9H77_19716</name>
</gene>
<accession>A0ACC0BBD7</accession>
<reference evidence="2" key="1">
    <citation type="journal article" date="2023" name="Nat. Plants">
        <title>Single-cell RNA sequencing provides a high-resolution roadmap for understanding the multicellular compartmentation of specialized metabolism.</title>
        <authorList>
            <person name="Sun S."/>
            <person name="Shen X."/>
            <person name="Li Y."/>
            <person name="Li Y."/>
            <person name="Wang S."/>
            <person name="Li R."/>
            <person name="Zhang H."/>
            <person name="Shen G."/>
            <person name="Guo B."/>
            <person name="Wei J."/>
            <person name="Xu J."/>
            <person name="St-Pierre B."/>
            <person name="Chen S."/>
            <person name="Sun C."/>
        </authorList>
    </citation>
    <scope>NUCLEOTIDE SEQUENCE [LARGE SCALE GENOMIC DNA]</scope>
</reference>
<protein>
    <submittedName>
        <fullName evidence="1">Uncharacterized protein</fullName>
    </submittedName>
</protein>